<reference evidence="1 2" key="1">
    <citation type="submission" date="2018-11" db="EMBL/GenBank/DDBJ databases">
        <title>Proposal to divide the Flavobacteriaceae and reorganize its genera based on Amino Acid Identity values calculated from whole genome sequences.</title>
        <authorList>
            <person name="Nicholson A.C."/>
            <person name="Gulvik C.A."/>
            <person name="Whitney A.M."/>
            <person name="Humrighouse B.W."/>
            <person name="Bell M."/>
            <person name="Holmes B."/>
            <person name="Steigerwalt A.G."/>
            <person name="Villarma A."/>
            <person name="Sheth M."/>
            <person name="Batra D."/>
            <person name="Pryor J."/>
            <person name="Bernardet J.-F."/>
            <person name="Hugo C."/>
            <person name="Kampfer P."/>
            <person name="Newman J."/>
            <person name="McQuiston J.R."/>
        </authorList>
    </citation>
    <scope>NUCLEOTIDE SEQUENCE [LARGE SCALE GENOMIC DNA]</scope>
    <source>
        <strain evidence="1 2">G0041</strain>
    </source>
</reference>
<dbReference type="Proteomes" id="UP000278288">
    <property type="component" value="Chromosome"/>
</dbReference>
<keyword evidence="2" id="KW-1185">Reference proteome</keyword>
<evidence type="ECO:0000313" key="1">
    <source>
        <dbReference type="EMBL" id="AZA91566.1"/>
    </source>
</evidence>
<dbReference type="AlphaFoldDB" id="A0AAD1DR93"/>
<name>A0AAD1DR93_CHRNA</name>
<proteinExistence type="predicted"/>
<protein>
    <submittedName>
        <fullName evidence="1">Uncharacterized protein</fullName>
    </submittedName>
</protein>
<accession>A0AAD1DR93</accession>
<dbReference type="RefSeq" id="WP_123858306.1">
    <property type="nucleotide sequence ID" value="NZ_CP033923.1"/>
</dbReference>
<dbReference type="EMBL" id="CP033923">
    <property type="protein sequence ID" value="AZA91566.1"/>
    <property type="molecule type" value="Genomic_DNA"/>
</dbReference>
<evidence type="ECO:0000313" key="2">
    <source>
        <dbReference type="Proteomes" id="UP000278288"/>
    </source>
</evidence>
<organism evidence="1 2">
    <name type="scientific">Chryseobacterium nakagawai</name>
    <dbReference type="NCBI Taxonomy" id="1241982"/>
    <lineage>
        <taxon>Bacteria</taxon>
        <taxon>Pseudomonadati</taxon>
        <taxon>Bacteroidota</taxon>
        <taxon>Flavobacteriia</taxon>
        <taxon>Flavobacteriales</taxon>
        <taxon>Weeksellaceae</taxon>
        <taxon>Chryseobacterium group</taxon>
        <taxon>Chryseobacterium</taxon>
    </lineage>
</organism>
<gene>
    <name evidence="1" type="ORF">EG343_13500</name>
</gene>
<sequence>MSKKKLLIHEVFNKAREDFPGESTKSGWASELSDYFEKNMNFMINEKTFTRYYDACIRDDKDINIKDMLILSKLSEYVGYKDFIDFSRTFVKKDEESNKTTIKIKVDEDEESLSEKLSNIIINITNEQHFKMPQFVKQNGLGIAGVFLVISVLIGNNYTSKSKNNNAPLSFFGTSADEKSCMFWEGSEYKLIDCEDKNPQRSLIPKDTVQLKYFKRITRKDTLTVDNALGSTWYSKFNGNVEFFTMDGIDPATGRELRASTAYIIGKYAGY</sequence>
<dbReference type="KEGG" id="cnk:EG343_13500"/>